<protein>
    <submittedName>
        <fullName evidence="3">Cardiolipin synthase C</fullName>
    </submittedName>
</protein>
<feature type="region of interest" description="Disordered" evidence="1">
    <location>
        <begin position="180"/>
        <end position="202"/>
    </location>
</feature>
<sequence>MIEAAQKTLDIQYYAIHADTTTDALMQALRDAAARGVRIRILLDDLNTAGSNAQVLQLALVPGIEVRLFNPLPGSRQSQALRLLDALHDFNRIQRRMHNKIFVADNSIAITGGRNLGETYFGRGNASHFVDVDVLAAGPIVADLSRSFDQYWNNHLSYPVQSLKSRSDIEALARPASRLAVTGNDLPPGEGEPSNDGGREAERRAVAERARGFDLRQLKLTWAPALMLVDQPDKLDPEHEGSQEPTTIDGLMDLMRRAQEDLLIVSPYFVPGPQMMAVFGELRRRGVRIRVLTNSLASNDAPVAHVGYARYRKALLALGIELYEMRAEQPRRIRGLGTSGSELASLHAKVLVMDGQVIVVGSMNLDLRSYLQNSEVALVIRSRTLAAQATRAVEPTLGSGAYRLELRDGQLIWHAPAGMAAPTGWGEPDASVPLQLMLKIIGPFAPDEML</sequence>
<dbReference type="PROSITE" id="PS50035">
    <property type="entry name" value="PLD"/>
    <property type="match status" value="2"/>
</dbReference>
<dbReference type="CDD" id="cd09111">
    <property type="entry name" value="PLDc_ymdC_like_1"/>
    <property type="match status" value="1"/>
</dbReference>
<dbReference type="SMART" id="SM00155">
    <property type="entry name" value="PLDc"/>
    <property type="match status" value="2"/>
</dbReference>
<dbReference type="Gene3D" id="3.30.870.10">
    <property type="entry name" value="Endonuclease Chain A"/>
    <property type="match status" value="2"/>
</dbReference>
<proteinExistence type="predicted"/>
<dbReference type="InterPro" id="IPR001736">
    <property type="entry name" value="PLipase_D/transphosphatidylase"/>
</dbReference>
<dbReference type="AlphaFoldDB" id="A0A7V8FRN3"/>
<gene>
    <name evidence="3" type="primary">clsC</name>
    <name evidence="3" type="ORF">GAK30_00610</name>
</gene>
<feature type="domain" description="PLD phosphodiesterase" evidence="2">
    <location>
        <begin position="342"/>
        <end position="369"/>
    </location>
</feature>
<dbReference type="Pfam" id="PF13091">
    <property type="entry name" value="PLDc_2"/>
    <property type="match status" value="2"/>
</dbReference>
<evidence type="ECO:0000256" key="1">
    <source>
        <dbReference type="SAM" id="MobiDB-lite"/>
    </source>
</evidence>
<organism evidence="3 4">
    <name type="scientific">Paracidovorax wautersii</name>
    <dbReference type="NCBI Taxonomy" id="1177982"/>
    <lineage>
        <taxon>Bacteria</taxon>
        <taxon>Pseudomonadati</taxon>
        <taxon>Pseudomonadota</taxon>
        <taxon>Betaproteobacteria</taxon>
        <taxon>Burkholderiales</taxon>
        <taxon>Comamonadaceae</taxon>
        <taxon>Paracidovorax</taxon>
    </lineage>
</organism>
<dbReference type="PANTHER" id="PTHR21248:SF12">
    <property type="entry name" value="CARDIOLIPIN SYNTHASE C"/>
    <property type="match status" value="1"/>
</dbReference>
<dbReference type="InterPro" id="IPR025202">
    <property type="entry name" value="PLD-like_dom"/>
</dbReference>
<reference evidence="4" key="1">
    <citation type="journal article" date="2020" name="MBio">
        <title>Horizontal gene transfer to a defensive symbiont with a reduced genome amongst a multipartite beetle microbiome.</title>
        <authorList>
            <person name="Waterworth S.C."/>
            <person name="Florez L.V."/>
            <person name="Rees E.R."/>
            <person name="Hertweck C."/>
            <person name="Kaltenpoth M."/>
            <person name="Kwan J.C."/>
        </authorList>
    </citation>
    <scope>NUCLEOTIDE SEQUENCE [LARGE SCALE GENOMIC DNA]</scope>
</reference>
<dbReference type="GO" id="GO:0030572">
    <property type="term" value="F:phosphatidyltransferase activity"/>
    <property type="evidence" value="ECO:0007669"/>
    <property type="project" value="UniProtKB-ARBA"/>
</dbReference>
<dbReference type="CDD" id="cd09113">
    <property type="entry name" value="PLDc_ymdC_like_2"/>
    <property type="match status" value="1"/>
</dbReference>
<evidence type="ECO:0000313" key="4">
    <source>
        <dbReference type="Proteomes" id="UP000461670"/>
    </source>
</evidence>
<evidence type="ECO:0000313" key="3">
    <source>
        <dbReference type="EMBL" id="KAF1023407.1"/>
    </source>
</evidence>
<dbReference type="SUPFAM" id="SSF56024">
    <property type="entry name" value="Phospholipase D/nuclease"/>
    <property type="match status" value="2"/>
</dbReference>
<evidence type="ECO:0000259" key="2">
    <source>
        <dbReference type="PROSITE" id="PS50035"/>
    </source>
</evidence>
<accession>A0A7V8FRN3</accession>
<dbReference type="GO" id="GO:0032049">
    <property type="term" value="P:cardiolipin biosynthetic process"/>
    <property type="evidence" value="ECO:0007669"/>
    <property type="project" value="UniProtKB-ARBA"/>
</dbReference>
<name>A0A7V8FRN3_9BURK</name>
<dbReference type="EMBL" id="WNDQ01000005">
    <property type="protein sequence ID" value="KAF1023407.1"/>
    <property type="molecule type" value="Genomic_DNA"/>
</dbReference>
<dbReference type="PANTHER" id="PTHR21248">
    <property type="entry name" value="CARDIOLIPIN SYNTHASE"/>
    <property type="match status" value="1"/>
</dbReference>
<feature type="domain" description="PLD phosphodiesterase" evidence="2">
    <location>
        <begin position="93"/>
        <end position="120"/>
    </location>
</feature>
<dbReference type="Proteomes" id="UP000461670">
    <property type="component" value="Unassembled WGS sequence"/>
</dbReference>
<comment type="caution">
    <text evidence="3">The sequence shown here is derived from an EMBL/GenBank/DDBJ whole genome shotgun (WGS) entry which is preliminary data.</text>
</comment>